<accession>A0A485K653</accession>
<name>A0A485K653_9STRA</name>
<reference evidence="3" key="2">
    <citation type="submission" date="2019-06" db="EMBL/GenBank/DDBJ databases">
        <title>Genomics analysis of Aphanomyces spp. identifies a new class of oomycete effector associated with host adaptation.</title>
        <authorList>
            <person name="Gaulin E."/>
        </authorList>
    </citation>
    <scope>NUCLEOTIDE SEQUENCE</scope>
    <source>
        <strain evidence="3">CBS 578.67</strain>
    </source>
</reference>
<evidence type="ECO:0000313" key="4">
    <source>
        <dbReference type="EMBL" id="VFT77419.1"/>
    </source>
</evidence>
<evidence type="ECO:0000259" key="2">
    <source>
        <dbReference type="PROSITE" id="PS50020"/>
    </source>
</evidence>
<keyword evidence="5" id="KW-1185">Reference proteome</keyword>
<dbReference type="OrthoDB" id="195748at2759"/>
<dbReference type="Gene3D" id="2.20.70.10">
    <property type="match status" value="2"/>
</dbReference>
<sequence>MADKNAQRRHTEAEARLAREAARKHLEDTGTGQSQYEIKGVHRQVGYDIDMGDNTLQVVADRRARAGGAGSGSLLVQMPIPKALTTKAMPTTAKKNDRHSNNGLLPGWRETVDKESGDVYYWNKETKETTWDKPLLHKPPPPHPSEVLPAGWEAVKDPDSDDVYYWNIHSMKTQWERPVSLEQAIEAKSKLDHLLQFCGTNTNAIFGGADDNGDVEANPGDTGKKRSHPHDVDDPVYVLDFVEASPSRLKI</sequence>
<dbReference type="PANTHER" id="PTHR47852">
    <property type="entry name" value="OS06G0298400 PROTEIN"/>
    <property type="match status" value="1"/>
</dbReference>
<protein>
    <submittedName>
        <fullName evidence="4">Aste57867_193 protein</fullName>
    </submittedName>
</protein>
<dbReference type="PROSITE" id="PS01159">
    <property type="entry name" value="WW_DOMAIN_1"/>
    <property type="match status" value="2"/>
</dbReference>
<dbReference type="PANTHER" id="PTHR47852:SF2">
    <property type="entry name" value="WW DOMAIN-CONTAINING PROTEIN"/>
    <property type="match status" value="1"/>
</dbReference>
<evidence type="ECO:0000313" key="5">
    <source>
        <dbReference type="Proteomes" id="UP000332933"/>
    </source>
</evidence>
<dbReference type="SMART" id="SM00456">
    <property type="entry name" value="WW"/>
    <property type="match status" value="2"/>
</dbReference>
<proteinExistence type="predicted"/>
<evidence type="ECO:0000256" key="1">
    <source>
        <dbReference type="SAM" id="MobiDB-lite"/>
    </source>
</evidence>
<dbReference type="AlphaFoldDB" id="A0A485K653"/>
<dbReference type="Pfam" id="PF00397">
    <property type="entry name" value="WW"/>
    <property type="match status" value="2"/>
</dbReference>
<dbReference type="PROSITE" id="PS50020">
    <property type="entry name" value="WW_DOMAIN_2"/>
    <property type="match status" value="2"/>
</dbReference>
<dbReference type="SUPFAM" id="SSF51045">
    <property type="entry name" value="WW domain"/>
    <property type="match status" value="2"/>
</dbReference>
<dbReference type="Proteomes" id="UP000332933">
    <property type="component" value="Unassembled WGS sequence"/>
</dbReference>
<evidence type="ECO:0000313" key="3">
    <source>
        <dbReference type="EMBL" id="KAF0720600.1"/>
    </source>
</evidence>
<feature type="domain" description="WW" evidence="2">
    <location>
        <begin position="102"/>
        <end position="136"/>
    </location>
</feature>
<gene>
    <name evidence="4" type="primary">Aste57867_193</name>
    <name evidence="3" type="ORF">As57867_000193</name>
    <name evidence="4" type="ORF">ASTE57867_193</name>
</gene>
<organism evidence="4 5">
    <name type="scientific">Aphanomyces stellatus</name>
    <dbReference type="NCBI Taxonomy" id="120398"/>
    <lineage>
        <taxon>Eukaryota</taxon>
        <taxon>Sar</taxon>
        <taxon>Stramenopiles</taxon>
        <taxon>Oomycota</taxon>
        <taxon>Saprolegniomycetes</taxon>
        <taxon>Saprolegniales</taxon>
        <taxon>Verrucalvaceae</taxon>
        <taxon>Aphanomyces</taxon>
    </lineage>
</organism>
<dbReference type="CDD" id="cd00201">
    <property type="entry name" value="WW"/>
    <property type="match status" value="2"/>
</dbReference>
<feature type="region of interest" description="Disordered" evidence="1">
    <location>
        <begin position="205"/>
        <end position="232"/>
    </location>
</feature>
<dbReference type="EMBL" id="VJMH01000007">
    <property type="protein sequence ID" value="KAF0720600.1"/>
    <property type="molecule type" value="Genomic_DNA"/>
</dbReference>
<dbReference type="EMBL" id="CAADRA010000007">
    <property type="protein sequence ID" value="VFT77419.1"/>
    <property type="molecule type" value="Genomic_DNA"/>
</dbReference>
<dbReference type="InterPro" id="IPR036020">
    <property type="entry name" value="WW_dom_sf"/>
</dbReference>
<dbReference type="InterPro" id="IPR001202">
    <property type="entry name" value="WW_dom"/>
</dbReference>
<reference evidence="4 5" key="1">
    <citation type="submission" date="2019-03" db="EMBL/GenBank/DDBJ databases">
        <authorList>
            <person name="Gaulin E."/>
            <person name="Dumas B."/>
        </authorList>
    </citation>
    <scope>NUCLEOTIDE SEQUENCE [LARGE SCALE GENOMIC DNA]</scope>
    <source>
        <strain evidence="4">CBS 568.67</strain>
    </source>
</reference>
<feature type="domain" description="WW" evidence="2">
    <location>
        <begin position="146"/>
        <end position="180"/>
    </location>
</feature>